<proteinExistence type="predicted"/>
<protein>
    <submittedName>
        <fullName evidence="2">Uncharacterized protein</fullName>
    </submittedName>
</protein>
<reference evidence="3" key="1">
    <citation type="submission" date="2018-09" db="EMBL/GenBank/DDBJ databases">
        <authorList>
            <person name="Livingstone P.G."/>
            <person name="Whitworth D.E."/>
        </authorList>
    </citation>
    <scope>NUCLEOTIDE SEQUENCE [LARGE SCALE GENOMIC DNA]</scope>
    <source>
        <strain evidence="3">CA040B</strain>
    </source>
</reference>
<dbReference type="AlphaFoldDB" id="A0A3A8MXI9"/>
<dbReference type="RefSeq" id="WP_120629282.1">
    <property type="nucleotide sequence ID" value="NZ_RAWG01000311.1"/>
</dbReference>
<organism evidence="2 3">
    <name type="scientific">Corallococcus sicarius</name>
    <dbReference type="NCBI Taxonomy" id="2316726"/>
    <lineage>
        <taxon>Bacteria</taxon>
        <taxon>Pseudomonadati</taxon>
        <taxon>Myxococcota</taxon>
        <taxon>Myxococcia</taxon>
        <taxon>Myxococcales</taxon>
        <taxon>Cystobacterineae</taxon>
        <taxon>Myxococcaceae</taxon>
        <taxon>Corallococcus</taxon>
    </lineage>
</organism>
<sequence length="367" mass="40967">MNQQVANRLNALAVSAYKLMGSVLLALILLGLASFLSVQGFFLSSRGWVTPTILSPTDPNVLQLNAQAAQQEAERDALVTKRREVADRLQEAERILTTERSFQQRFIVALQGEKRSRDRLARRLAALRQEYLRAGAEITESNRAYSGLARTRTSALYGAKLLEREDMLTLNHHLAQMAQSNLSLAQETVDLDVRLDTLRRERDGLTAAQDGLGQERAAPEGLTTDTLLLEREYTQSVLEQARAEALRESLEADARALDDSIQRFNQLLRVVHGSPYLKAVEQNLTVAFVPYENLANAQAGTPLYSCALKVLWCREVGVVGPVLEGEISQQHPIRQYHLRGVMVELQLRDAPSAQEQLLHLGRPPLML</sequence>
<keyword evidence="3" id="KW-1185">Reference proteome</keyword>
<evidence type="ECO:0000256" key="1">
    <source>
        <dbReference type="SAM" id="Coils"/>
    </source>
</evidence>
<comment type="caution">
    <text evidence="2">The sequence shown here is derived from an EMBL/GenBank/DDBJ whole genome shotgun (WGS) entry which is preliminary data.</text>
</comment>
<name>A0A3A8MXI9_9BACT</name>
<dbReference type="EMBL" id="RAWG01000311">
    <property type="protein sequence ID" value="RKH35969.1"/>
    <property type="molecule type" value="Genomic_DNA"/>
</dbReference>
<evidence type="ECO:0000313" key="2">
    <source>
        <dbReference type="EMBL" id="RKH35969.1"/>
    </source>
</evidence>
<dbReference type="Proteomes" id="UP000273405">
    <property type="component" value="Unassembled WGS sequence"/>
</dbReference>
<feature type="coiled-coil region" evidence="1">
    <location>
        <begin position="110"/>
        <end position="137"/>
    </location>
</feature>
<accession>A0A3A8MXI9</accession>
<keyword evidence="1" id="KW-0175">Coiled coil</keyword>
<evidence type="ECO:0000313" key="3">
    <source>
        <dbReference type="Proteomes" id="UP000273405"/>
    </source>
</evidence>
<gene>
    <name evidence="2" type="ORF">D7X12_33475</name>
</gene>
<dbReference type="OrthoDB" id="5379512at2"/>